<protein>
    <submittedName>
        <fullName evidence="2">GNAT family N-acetyltransferase</fullName>
    </submittedName>
</protein>
<dbReference type="InterPro" id="IPR013653">
    <property type="entry name" value="GCN5-like_dom"/>
</dbReference>
<gene>
    <name evidence="2" type="ORF">ACH4F9_34745</name>
</gene>
<evidence type="ECO:0000313" key="3">
    <source>
        <dbReference type="Proteomes" id="UP001610818"/>
    </source>
</evidence>
<keyword evidence="3" id="KW-1185">Reference proteome</keyword>
<dbReference type="Gene3D" id="3.40.630.30">
    <property type="match status" value="1"/>
</dbReference>
<dbReference type="Proteomes" id="UP001610818">
    <property type="component" value="Unassembled WGS sequence"/>
</dbReference>
<evidence type="ECO:0000313" key="2">
    <source>
        <dbReference type="EMBL" id="MFH8550175.1"/>
    </source>
</evidence>
<evidence type="ECO:0000259" key="1">
    <source>
        <dbReference type="PROSITE" id="PS51186"/>
    </source>
</evidence>
<accession>A0ABW7R0S8</accession>
<organism evidence="2 3">
    <name type="scientific">Streptomyces longisporoflavus</name>
    <dbReference type="NCBI Taxonomy" id="28044"/>
    <lineage>
        <taxon>Bacteria</taxon>
        <taxon>Bacillati</taxon>
        <taxon>Actinomycetota</taxon>
        <taxon>Actinomycetes</taxon>
        <taxon>Kitasatosporales</taxon>
        <taxon>Streptomycetaceae</taxon>
        <taxon>Streptomyces</taxon>
    </lineage>
</organism>
<feature type="domain" description="N-acetyltransferase" evidence="1">
    <location>
        <begin position="157"/>
        <end position="297"/>
    </location>
</feature>
<dbReference type="EMBL" id="JBIRGQ010000007">
    <property type="protein sequence ID" value="MFH8550175.1"/>
    <property type="molecule type" value="Genomic_DNA"/>
</dbReference>
<dbReference type="PROSITE" id="PS51186">
    <property type="entry name" value="GNAT"/>
    <property type="match status" value="1"/>
</dbReference>
<reference evidence="2 3" key="1">
    <citation type="submission" date="2024-10" db="EMBL/GenBank/DDBJ databases">
        <title>The Natural Products Discovery Center: Release of the First 8490 Sequenced Strains for Exploring Actinobacteria Biosynthetic Diversity.</title>
        <authorList>
            <person name="Kalkreuter E."/>
            <person name="Kautsar S.A."/>
            <person name="Yang D."/>
            <person name="Bader C.D."/>
            <person name="Teijaro C.N."/>
            <person name="Fluegel L."/>
            <person name="Davis C.M."/>
            <person name="Simpson J.R."/>
            <person name="Lauterbach L."/>
            <person name="Steele A.D."/>
            <person name="Gui C."/>
            <person name="Meng S."/>
            <person name="Li G."/>
            <person name="Viehrig K."/>
            <person name="Ye F."/>
            <person name="Su P."/>
            <person name="Kiefer A.F."/>
            <person name="Nichols A."/>
            <person name="Cepeda A.J."/>
            <person name="Yan W."/>
            <person name="Fan B."/>
            <person name="Jiang Y."/>
            <person name="Adhikari A."/>
            <person name="Zheng C.-J."/>
            <person name="Schuster L."/>
            <person name="Cowan T.M."/>
            <person name="Smanski M.J."/>
            <person name="Chevrette M.G."/>
            <person name="De Carvalho L.P.S."/>
            <person name="Shen B."/>
        </authorList>
    </citation>
    <scope>NUCLEOTIDE SEQUENCE [LARGE SCALE GENOMIC DNA]</scope>
    <source>
        <strain evidence="2 3">NPDC017990</strain>
    </source>
</reference>
<dbReference type="RefSeq" id="WP_397716505.1">
    <property type="nucleotide sequence ID" value="NZ_JBIRGN010000007.1"/>
</dbReference>
<name>A0ABW7R0S8_9ACTN</name>
<comment type="caution">
    <text evidence="2">The sequence shown here is derived from an EMBL/GenBank/DDBJ whole genome shotgun (WGS) entry which is preliminary data.</text>
</comment>
<proteinExistence type="predicted"/>
<dbReference type="SUPFAM" id="SSF55729">
    <property type="entry name" value="Acyl-CoA N-acyltransferases (Nat)"/>
    <property type="match status" value="1"/>
</dbReference>
<dbReference type="Pfam" id="PF08445">
    <property type="entry name" value="FR47"/>
    <property type="match status" value="1"/>
</dbReference>
<dbReference type="InterPro" id="IPR000182">
    <property type="entry name" value="GNAT_dom"/>
</dbReference>
<dbReference type="InterPro" id="IPR016181">
    <property type="entry name" value="Acyl_CoA_acyltransferase"/>
</dbReference>
<sequence>MPSSDPYASYATWQLTPDLEQFLGRAGEFLHSDPVTHTVLLSACETLRTYGLHVYGDDEPHFGIRAGGDGVVEGVFVWTPAHRLALSPLADKVAADDLAALLSDAGEKLTGVGAERDTAEAFARAWERHAGASAEVAFHDRLYRLGTLTPSVPAPQGTARVAAEADRELLMRWHQEFGEALGEPRSMSSGTWADTRIAYGGITLWESPDGTPVAMSGRTRLVAGQVRVAPVYTPAAHRGRGYAGAATVEVCRAALAEGADEVLLFADTANPTSTGLYQRIGFRPVRDFAQYSFSLTP</sequence>